<sequence>MGVGRYVCVALPFILTVGSIIAMLIAGLTGVTNNGLYIFELDTRNVSIDASTVQNFLGNLTNLESIGDKIDSTVSSTHKAVSQNIYNHDNQISSRSPAPQDDVDVSSIIGSLTGSGDNITAAELGIDKIYQFTLWNYCAISSDGAKNCTKAKFNWAAEDLNTSWVDEFGKQLGSNVTLPDEVNDTLDTFKSLIKWTEVVYVIAMIGLGLELVVGLFTACSRLVSCLTWVISGFATAFVIAAASMMTALAVIVVGVGKNSMEKYGGEASWNNNFLACIWIGVAFALGASFFWLFSICCCKPENRPYNRGSHYGGGEKFVPSGSYAPLGENHNTGYNYGAPQRGGARSDLAYEPYSHAH</sequence>
<keyword evidence="3" id="KW-1185">Reference proteome</keyword>
<evidence type="ECO:0000256" key="1">
    <source>
        <dbReference type="SAM" id="Phobius"/>
    </source>
</evidence>
<accession>A0AAX6MAA6</accession>
<evidence type="ECO:0000313" key="3">
    <source>
        <dbReference type="Proteomes" id="UP001369815"/>
    </source>
</evidence>
<dbReference type="PANTHER" id="PTHR28019">
    <property type="entry name" value="CELL MEMBRANE PROTEIN YLR413W-RELATED"/>
    <property type="match status" value="1"/>
</dbReference>
<feature type="transmembrane region" description="Helical" evidence="1">
    <location>
        <begin position="273"/>
        <end position="293"/>
    </location>
</feature>
<dbReference type="EMBL" id="JBANMG010000009">
    <property type="protein sequence ID" value="KAK6949413.1"/>
    <property type="molecule type" value="Genomic_DNA"/>
</dbReference>
<feature type="transmembrane region" description="Helical" evidence="1">
    <location>
        <begin position="228"/>
        <end position="253"/>
    </location>
</feature>
<feature type="transmembrane region" description="Helical" evidence="1">
    <location>
        <begin position="198"/>
        <end position="216"/>
    </location>
</feature>
<keyword evidence="1" id="KW-1133">Transmembrane helix</keyword>
<dbReference type="Proteomes" id="UP001369815">
    <property type="component" value="Unassembled WGS sequence"/>
</dbReference>
<evidence type="ECO:0008006" key="4">
    <source>
        <dbReference type="Google" id="ProtNLM"/>
    </source>
</evidence>
<feature type="transmembrane region" description="Helical" evidence="1">
    <location>
        <begin position="6"/>
        <end position="28"/>
    </location>
</feature>
<dbReference type="GO" id="GO:0031505">
    <property type="term" value="P:fungal-type cell wall organization"/>
    <property type="evidence" value="ECO:0007669"/>
    <property type="project" value="TreeGrafter"/>
</dbReference>
<dbReference type="GO" id="GO:0005886">
    <property type="term" value="C:plasma membrane"/>
    <property type="evidence" value="ECO:0007669"/>
    <property type="project" value="InterPro"/>
</dbReference>
<dbReference type="InterPro" id="IPR009571">
    <property type="entry name" value="SUR7/Rim9-like_fungi"/>
</dbReference>
<keyword evidence="1" id="KW-0472">Membrane</keyword>
<gene>
    <name evidence="2" type="ORF">Daesc_009489</name>
</gene>
<comment type="caution">
    <text evidence="2">The sequence shown here is derived from an EMBL/GenBank/DDBJ whole genome shotgun (WGS) entry which is preliminary data.</text>
</comment>
<proteinExistence type="predicted"/>
<dbReference type="GO" id="GO:0051285">
    <property type="term" value="C:cell cortex of cell tip"/>
    <property type="evidence" value="ECO:0007669"/>
    <property type="project" value="TreeGrafter"/>
</dbReference>
<organism evidence="2 3">
    <name type="scientific">Daldinia eschscholtzii</name>
    <dbReference type="NCBI Taxonomy" id="292717"/>
    <lineage>
        <taxon>Eukaryota</taxon>
        <taxon>Fungi</taxon>
        <taxon>Dikarya</taxon>
        <taxon>Ascomycota</taxon>
        <taxon>Pezizomycotina</taxon>
        <taxon>Sordariomycetes</taxon>
        <taxon>Xylariomycetidae</taxon>
        <taxon>Xylariales</taxon>
        <taxon>Hypoxylaceae</taxon>
        <taxon>Daldinia</taxon>
    </lineage>
</organism>
<protein>
    <recommendedName>
        <fullName evidence="4">Integral membrane protein</fullName>
    </recommendedName>
</protein>
<dbReference type="AlphaFoldDB" id="A0AAX6MAA6"/>
<dbReference type="Pfam" id="PF06687">
    <property type="entry name" value="SUR7"/>
    <property type="match status" value="1"/>
</dbReference>
<keyword evidence="1" id="KW-0812">Transmembrane</keyword>
<evidence type="ECO:0000313" key="2">
    <source>
        <dbReference type="EMBL" id="KAK6949413.1"/>
    </source>
</evidence>
<reference evidence="2 3" key="1">
    <citation type="journal article" date="2024" name="Front Chem Biol">
        <title>Unveiling the potential of Daldinia eschscholtzii MFLUCC 19-0629 through bioactivity and bioinformatics studies for enhanced sustainable agriculture production.</title>
        <authorList>
            <person name="Brooks S."/>
            <person name="Weaver J.A."/>
            <person name="Klomchit A."/>
            <person name="Alharthi S.A."/>
            <person name="Onlamun T."/>
            <person name="Nurani R."/>
            <person name="Vong T.K."/>
            <person name="Alberti F."/>
            <person name="Greco C."/>
        </authorList>
    </citation>
    <scope>NUCLEOTIDE SEQUENCE [LARGE SCALE GENOMIC DNA]</scope>
    <source>
        <strain evidence="2">MFLUCC 19-0629</strain>
    </source>
</reference>
<dbReference type="InterPro" id="IPR052413">
    <property type="entry name" value="SUR7_domain"/>
</dbReference>
<dbReference type="PANTHER" id="PTHR28019:SF3">
    <property type="entry name" value="INTEGRAL MEMBRANE PROTEIN (AFU_ORTHOLOGUE AFUA_6G07470)"/>
    <property type="match status" value="1"/>
</dbReference>
<name>A0AAX6MAA6_9PEZI</name>